<comment type="caution">
    <text evidence="1">The sequence shown here is derived from an EMBL/GenBank/DDBJ whole genome shotgun (WGS) entry which is preliminary data.</text>
</comment>
<evidence type="ECO:0000313" key="1">
    <source>
        <dbReference type="EMBL" id="KAH7906106.1"/>
    </source>
</evidence>
<protein>
    <submittedName>
        <fullName evidence="1">Uncharacterized protein</fullName>
    </submittedName>
</protein>
<organism evidence="1 2">
    <name type="scientific">Hygrophoropsis aurantiaca</name>
    <dbReference type="NCBI Taxonomy" id="72124"/>
    <lineage>
        <taxon>Eukaryota</taxon>
        <taxon>Fungi</taxon>
        <taxon>Dikarya</taxon>
        <taxon>Basidiomycota</taxon>
        <taxon>Agaricomycotina</taxon>
        <taxon>Agaricomycetes</taxon>
        <taxon>Agaricomycetidae</taxon>
        <taxon>Boletales</taxon>
        <taxon>Coniophorineae</taxon>
        <taxon>Hygrophoropsidaceae</taxon>
        <taxon>Hygrophoropsis</taxon>
    </lineage>
</organism>
<proteinExistence type="predicted"/>
<evidence type="ECO:0000313" key="2">
    <source>
        <dbReference type="Proteomes" id="UP000790377"/>
    </source>
</evidence>
<accession>A0ACB7ZYT8</accession>
<name>A0ACB7ZYT8_9AGAM</name>
<gene>
    <name evidence="1" type="ORF">BJ138DRAFT_1163409</name>
</gene>
<reference evidence="1" key="1">
    <citation type="journal article" date="2021" name="New Phytol.">
        <title>Evolutionary innovations through gain and loss of genes in the ectomycorrhizal Boletales.</title>
        <authorList>
            <person name="Wu G."/>
            <person name="Miyauchi S."/>
            <person name="Morin E."/>
            <person name="Kuo A."/>
            <person name="Drula E."/>
            <person name="Varga T."/>
            <person name="Kohler A."/>
            <person name="Feng B."/>
            <person name="Cao Y."/>
            <person name="Lipzen A."/>
            <person name="Daum C."/>
            <person name="Hundley H."/>
            <person name="Pangilinan J."/>
            <person name="Johnson J."/>
            <person name="Barry K."/>
            <person name="LaButti K."/>
            <person name="Ng V."/>
            <person name="Ahrendt S."/>
            <person name="Min B."/>
            <person name="Choi I.G."/>
            <person name="Park H."/>
            <person name="Plett J.M."/>
            <person name="Magnuson J."/>
            <person name="Spatafora J.W."/>
            <person name="Nagy L.G."/>
            <person name="Henrissat B."/>
            <person name="Grigoriev I.V."/>
            <person name="Yang Z.L."/>
            <person name="Xu J."/>
            <person name="Martin F.M."/>
        </authorList>
    </citation>
    <scope>NUCLEOTIDE SEQUENCE</scope>
    <source>
        <strain evidence="1">ATCC 28755</strain>
    </source>
</reference>
<dbReference type="Proteomes" id="UP000790377">
    <property type="component" value="Unassembled WGS sequence"/>
</dbReference>
<keyword evidence="2" id="KW-1185">Reference proteome</keyword>
<sequence>MTKVPKSTRALVVKKSPESRKPQYHDLILEEQPLPSLRHGEILVKMGAVAFNHREVWIRQGQYPGIKFGSILGADGAGTVIAAADKNDSLLQKRVLLAPMRGWETSPDAPEAGPGFEILGGGKRNGTFADYVVVERDQVLLSPEHLDDVQASAWPLGGLTAWRAAIVNAGASAGENILITGIGGGVALLALQLCIAKGANVYVTSGSDEKIHRAIALGAKGGANYRSKNWPAKLADVLAQNATSTTSNQLDAVVDSGGGDIMAQVGKILKAGGKVVCYGMTAGPQVKFTMREVLKNQRLIGSTMGSFQDLVDATAFISENRIVPVVSHVLDGFESAEEGFELMKRGDQFGKIVIDLEAGSRAKEVVKANL</sequence>
<dbReference type="EMBL" id="MU268069">
    <property type="protein sequence ID" value="KAH7906106.1"/>
    <property type="molecule type" value="Genomic_DNA"/>
</dbReference>